<keyword evidence="4" id="KW-0963">Cytoplasm</keyword>
<evidence type="ECO:0000256" key="5">
    <source>
        <dbReference type="SAM" id="MobiDB-lite"/>
    </source>
</evidence>
<name>A0A0R3W6C7_TAEAS</name>
<reference evidence="8" key="1">
    <citation type="submission" date="2017-02" db="UniProtKB">
        <authorList>
            <consortium name="WormBaseParasite"/>
        </authorList>
    </citation>
    <scope>IDENTIFICATION</scope>
</reference>
<evidence type="ECO:0000256" key="1">
    <source>
        <dbReference type="ARBA" id="ARBA00004514"/>
    </source>
</evidence>
<dbReference type="AlphaFoldDB" id="A0A0R3W6C7"/>
<dbReference type="InterPro" id="IPR007317">
    <property type="entry name" value="GET4"/>
</dbReference>
<accession>A0A0R3W6C7</accession>
<dbReference type="PANTHER" id="PTHR12875:SF0">
    <property type="entry name" value="GOLGI TO ER TRAFFIC PROTEIN 4 HOMOLOG"/>
    <property type="match status" value="1"/>
</dbReference>
<comment type="similarity">
    <text evidence="2">Belongs to the GET4 family.</text>
</comment>
<evidence type="ECO:0000313" key="6">
    <source>
        <dbReference type="EMBL" id="VDK35548.1"/>
    </source>
</evidence>
<comment type="subcellular location">
    <subcellularLocation>
        <location evidence="1">Cytoplasm</location>
        <location evidence="1">Cytosol</location>
    </subcellularLocation>
</comment>
<dbReference type="Pfam" id="PF04190">
    <property type="entry name" value="GET4"/>
    <property type="match status" value="1"/>
</dbReference>
<dbReference type="WBParaSite" id="TASK_0000573801-mRNA-1">
    <property type="protein sequence ID" value="TASK_0000573801-mRNA-1"/>
    <property type="gene ID" value="TASK_0000573801"/>
</dbReference>
<dbReference type="PANTHER" id="PTHR12875">
    <property type="entry name" value="GOLGI TO ER TRAFFIC PROTEIN 4 HOMOLOG"/>
    <property type="match status" value="1"/>
</dbReference>
<organism evidence="8">
    <name type="scientific">Taenia asiatica</name>
    <name type="common">Asian tapeworm</name>
    <dbReference type="NCBI Taxonomy" id="60517"/>
    <lineage>
        <taxon>Eukaryota</taxon>
        <taxon>Metazoa</taxon>
        <taxon>Spiralia</taxon>
        <taxon>Lophotrochozoa</taxon>
        <taxon>Platyhelminthes</taxon>
        <taxon>Cestoda</taxon>
        <taxon>Eucestoda</taxon>
        <taxon>Cyclophyllidea</taxon>
        <taxon>Taeniidae</taxon>
        <taxon>Taenia</taxon>
    </lineage>
</organism>
<dbReference type="GO" id="GO:0045048">
    <property type="term" value="P:protein insertion into ER membrane"/>
    <property type="evidence" value="ECO:0007669"/>
    <property type="project" value="InterPro"/>
</dbReference>
<dbReference type="EMBL" id="UYRS01018437">
    <property type="protein sequence ID" value="VDK35548.1"/>
    <property type="molecule type" value="Genomic_DNA"/>
</dbReference>
<dbReference type="OrthoDB" id="10252405at2759"/>
<reference evidence="6 7" key="2">
    <citation type="submission" date="2018-11" db="EMBL/GenBank/DDBJ databases">
        <authorList>
            <consortium name="Pathogen Informatics"/>
        </authorList>
    </citation>
    <scope>NUCLEOTIDE SEQUENCE [LARGE SCALE GENOMIC DNA]</scope>
</reference>
<keyword evidence="7" id="KW-1185">Reference proteome</keyword>
<evidence type="ECO:0000256" key="3">
    <source>
        <dbReference type="ARBA" id="ARBA00022448"/>
    </source>
</evidence>
<evidence type="ECO:0000256" key="4">
    <source>
        <dbReference type="ARBA" id="ARBA00022490"/>
    </source>
</evidence>
<evidence type="ECO:0000313" key="8">
    <source>
        <dbReference type="WBParaSite" id="TASK_0000573801-mRNA-1"/>
    </source>
</evidence>
<proteinExistence type="inferred from homology"/>
<dbReference type="FunFam" id="1.25.40.10:FF:000060">
    <property type="entry name" value="Golgi to ER traffic protein 4 homolog"/>
    <property type="match status" value="1"/>
</dbReference>
<evidence type="ECO:0000256" key="2">
    <source>
        <dbReference type="ARBA" id="ARBA00005351"/>
    </source>
</evidence>
<dbReference type="Proteomes" id="UP000282613">
    <property type="component" value="Unassembled WGS sequence"/>
</dbReference>
<gene>
    <name evidence="6" type="ORF">TASK_LOCUS5739</name>
</gene>
<keyword evidence="3" id="KW-0813">Transport</keyword>
<protein>
    <submittedName>
        <fullName evidence="8">Golgi to er traffic protein 4</fullName>
    </submittedName>
</protein>
<dbReference type="GO" id="GO:0071818">
    <property type="term" value="C:BAT3 complex"/>
    <property type="evidence" value="ECO:0007669"/>
    <property type="project" value="TreeGrafter"/>
</dbReference>
<dbReference type="Gene3D" id="1.25.40.10">
    <property type="entry name" value="Tetratricopeptide repeat domain"/>
    <property type="match status" value="1"/>
</dbReference>
<dbReference type="InterPro" id="IPR011990">
    <property type="entry name" value="TPR-like_helical_dom_sf"/>
</dbReference>
<feature type="region of interest" description="Disordered" evidence="5">
    <location>
        <begin position="291"/>
        <end position="314"/>
    </location>
</feature>
<evidence type="ECO:0000313" key="7">
    <source>
        <dbReference type="Proteomes" id="UP000282613"/>
    </source>
</evidence>
<dbReference type="STRING" id="60517.A0A0R3W6C7"/>
<sequence length="314" mass="36029">MNSKLYQRIQAAQEEKRFYEAHQLYKTAYFRCLLRKNYVESLEYLLEGVNFFLENHQWESGIDLACIYVDVLIKSNREITDTNLRDLCKFVSAMPSTCVDRSKFISKCLSLLSKNEGILCAFNEFLGRQLFVEGALTQARSRIMLAGDGYKVGCFLIEMHQRYGLFSEIDLFIAQAVLQFLCVKKTSVAALTFHTYTRHHPRLEAGPPFIHFPLLNFVWLLMLAIEQKHTYDIFAFLCAQYRPQLMRDPSYAEYIEKISQVYFGAQRQNDPFSGILSNLVRMLGDDVELLDGDGAPGPGQSSSSSNAMHIDEVD</sequence>